<evidence type="ECO:0000256" key="2">
    <source>
        <dbReference type="SAM" id="Phobius"/>
    </source>
</evidence>
<keyword evidence="2" id="KW-0812">Transmembrane</keyword>
<dbReference type="GO" id="GO:0016209">
    <property type="term" value="F:antioxidant activity"/>
    <property type="evidence" value="ECO:0007669"/>
    <property type="project" value="InterPro"/>
</dbReference>
<evidence type="ECO:0000313" key="5">
    <source>
        <dbReference type="Proteomes" id="UP000295416"/>
    </source>
</evidence>
<keyword evidence="2" id="KW-0472">Membrane</keyword>
<feature type="transmembrane region" description="Helical" evidence="2">
    <location>
        <begin position="9"/>
        <end position="30"/>
    </location>
</feature>
<reference evidence="4 5" key="1">
    <citation type="submission" date="2019-03" db="EMBL/GenBank/DDBJ databases">
        <title>Genomic Encyclopedia of Type Strains, Phase IV (KMG-IV): sequencing the most valuable type-strain genomes for metagenomic binning, comparative biology and taxonomic classification.</title>
        <authorList>
            <person name="Goeker M."/>
        </authorList>
    </citation>
    <scope>NUCLEOTIDE SEQUENCE [LARGE SCALE GENOMIC DNA]</scope>
    <source>
        <strain evidence="4 5">DSM 19377</strain>
    </source>
</reference>
<dbReference type="InterPro" id="IPR000866">
    <property type="entry name" value="AhpC/TSA"/>
</dbReference>
<name>A0A4V2SN36_9BACL</name>
<dbReference type="Proteomes" id="UP000295416">
    <property type="component" value="Unassembled WGS sequence"/>
</dbReference>
<dbReference type="PROSITE" id="PS51352">
    <property type="entry name" value="THIOREDOXIN_2"/>
    <property type="match status" value="1"/>
</dbReference>
<evidence type="ECO:0000313" key="4">
    <source>
        <dbReference type="EMBL" id="TCP29746.1"/>
    </source>
</evidence>
<protein>
    <submittedName>
        <fullName evidence="4">Peroxiredoxin</fullName>
    </submittedName>
</protein>
<dbReference type="CDD" id="cd02966">
    <property type="entry name" value="TlpA_like_family"/>
    <property type="match status" value="1"/>
</dbReference>
<evidence type="ECO:0000259" key="3">
    <source>
        <dbReference type="PROSITE" id="PS51352"/>
    </source>
</evidence>
<dbReference type="PANTHER" id="PTHR42852:SF17">
    <property type="entry name" value="THIOREDOXIN-LIKE PROTEIN HI_1115"/>
    <property type="match status" value="1"/>
</dbReference>
<dbReference type="Pfam" id="PF00578">
    <property type="entry name" value="AhpC-TSA"/>
    <property type="match status" value="1"/>
</dbReference>
<dbReference type="AlphaFoldDB" id="A0A4V2SN36"/>
<dbReference type="SUPFAM" id="SSF52833">
    <property type="entry name" value="Thioredoxin-like"/>
    <property type="match status" value="1"/>
</dbReference>
<dbReference type="InterPro" id="IPR013766">
    <property type="entry name" value="Thioredoxin_domain"/>
</dbReference>
<dbReference type="OrthoDB" id="25753at2"/>
<dbReference type="EMBL" id="SLXK01000008">
    <property type="protein sequence ID" value="TCP29746.1"/>
    <property type="molecule type" value="Genomic_DNA"/>
</dbReference>
<keyword evidence="2" id="KW-1133">Transmembrane helix</keyword>
<keyword evidence="1" id="KW-1015">Disulfide bond</keyword>
<dbReference type="GO" id="GO:0016491">
    <property type="term" value="F:oxidoreductase activity"/>
    <property type="evidence" value="ECO:0007669"/>
    <property type="project" value="InterPro"/>
</dbReference>
<proteinExistence type="predicted"/>
<dbReference type="InterPro" id="IPR036249">
    <property type="entry name" value="Thioredoxin-like_sf"/>
</dbReference>
<sequence length="192" mass="21957">MANGKRKRSFLKIVVSLLLVAVMITVIYTVNHETLKSNTQVKEPRTRKNKGTEVTSFKSAPNFTLLNGENDKVTLADYKGQSILLTTWTTWCKECRAEMASLETIQRKIPQKWLRVLAVNMTSEETSVKSVEKYLNENPVSFTILFDKKGEVKEDYHIFGIPTSFLIDPYGKIIHTFRGVVSVKDVQDWLPQ</sequence>
<accession>A0A4V2SN36</accession>
<gene>
    <name evidence="4" type="ORF">EV207_10837</name>
</gene>
<dbReference type="PANTHER" id="PTHR42852">
    <property type="entry name" value="THIOL:DISULFIDE INTERCHANGE PROTEIN DSBE"/>
    <property type="match status" value="1"/>
</dbReference>
<comment type="caution">
    <text evidence="4">The sequence shown here is derived from an EMBL/GenBank/DDBJ whole genome shotgun (WGS) entry which is preliminary data.</text>
</comment>
<feature type="domain" description="Thioredoxin" evidence="3">
    <location>
        <begin position="54"/>
        <end position="192"/>
    </location>
</feature>
<organism evidence="4 5">
    <name type="scientific">Scopulibacillus darangshiensis</name>
    <dbReference type="NCBI Taxonomy" id="442528"/>
    <lineage>
        <taxon>Bacteria</taxon>
        <taxon>Bacillati</taxon>
        <taxon>Bacillota</taxon>
        <taxon>Bacilli</taxon>
        <taxon>Bacillales</taxon>
        <taxon>Sporolactobacillaceae</taxon>
        <taxon>Scopulibacillus</taxon>
    </lineage>
</organism>
<dbReference type="InterPro" id="IPR050553">
    <property type="entry name" value="Thioredoxin_ResA/DsbE_sf"/>
</dbReference>
<evidence type="ECO:0000256" key="1">
    <source>
        <dbReference type="ARBA" id="ARBA00023157"/>
    </source>
</evidence>
<dbReference type="Gene3D" id="3.40.30.10">
    <property type="entry name" value="Glutaredoxin"/>
    <property type="match status" value="1"/>
</dbReference>
<dbReference type="RefSeq" id="WP_132745305.1">
    <property type="nucleotide sequence ID" value="NZ_SLXK01000008.1"/>
</dbReference>
<keyword evidence="5" id="KW-1185">Reference proteome</keyword>